<keyword evidence="3" id="KW-0234">DNA repair</keyword>
<comment type="caution">
    <text evidence="6">The sequence shown here is derived from an EMBL/GenBank/DDBJ whole genome shotgun (WGS) entry which is preliminary data.</text>
</comment>
<evidence type="ECO:0000256" key="2">
    <source>
        <dbReference type="ARBA" id="ARBA00022840"/>
    </source>
</evidence>
<proteinExistence type="inferred from homology"/>
<dbReference type="GO" id="GO:0009338">
    <property type="term" value="C:exodeoxyribonuclease V complex"/>
    <property type="evidence" value="ECO:0007669"/>
    <property type="project" value="InterPro"/>
</dbReference>
<comment type="catalytic activity">
    <reaction evidence="3">
        <text>ATP + H2O = ADP + phosphate + H(+)</text>
        <dbReference type="Rhea" id="RHEA:13065"/>
        <dbReference type="ChEBI" id="CHEBI:15377"/>
        <dbReference type="ChEBI" id="CHEBI:15378"/>
        <dbReference type="ChEBI" id="CHEBI:30616"/>
        <dbReference type="ChEBI" id="CHEBI:43474"/>
        <dbReference type="ChEBI" id="CHEBI:456216"/>
        <dbReference type="EC" id="5.6.2.3"/>
    </reaction>
</comment>
<sequence>MSALDTVDDLAAGRALGATGLLATLNAADVLDASDVHVALRAGALTGEDDQELLLALAMVVRALRSGSTCLDLRTLSDELAGHAVPADLAARLAASPLAADPAILHVEGDLVFLDRYWREEGQVRDDLLSRIARPVDPVDPELLQAGLDRLFPASGWEEQRAATAIAVNQGTTVLTGGPGTGKTSTVAAVLALLCEHAATTDQRPLRIALTAPTGKAAARLNEAVTDTMQHWDETDRARLGDLRPMTLHRLLGSRPDSSTRFRHNRENRLAQDIVVVDESSMLSLTMMARLLESLRPETRLLLVGDPFQLASIDAGAVLSDLVEGLAERPDIKLATLRTSHRFGPAIGGLAESIRLGDAVGALANLRSGDPKLEFIEDDDIESALHRRLLDRALDLRAAAAAGDVTGALELLEQHRLLCAHREGPRGVNWWNRQVERWISDETGDPLWDTWYPGRPILVTANDYGLGIFNGDTGIAVMKDGELRVAIATTAGIRDFAPSRLSDVQTLHAMTIHKAQGSQAREITVLMPDEESRLLTRELFYTAVTRAEEKVTIAGDEAVVRQALERQVRRASGLRERISRSADV</sequence>
<dbReference type="HAMAP" id="MF_01487">
    <property type="entry name" value="RecD"/>
    <property type="match status" value="1"/>
</dbReference>
<protein>
    <recommendedName>
        <fullName evidence="3">RecBCD enzyme subunit RecD</fullName>
        <ecNumber evidence="3">5.6.2.3</ecNumber>
    </recommendedName>
    <alternativeName>
        <fullName evidence="3">DNA 5'-3' helicase subunit RecD</fullName>
    </alternativeName>
    <alternativeName>
        <fullName evidence="3">Exonuclease V subunit RecD</fullName>
        <shortName evidence="3">ExoV subunit RecD</shortName>
    </alternativeName>
    <alternativeName>
        <fullName evidence="3">Helicase/nuclease RecBCD subunit RecD</fullName>
    </alternativeName>
</protein>
<dbReference type="SUPFAM" id="SSF52540">
    <property type="entry name" value="P-loop containing nucleoside triphosphate hydrolases"/>
    <property type="match status" value="1"/>
</dbReference>
<dbReference type="CDD" id="cd18809">
    <property type="entry name" value="SF1_C_RecD"/>
    <property type="match status" value="1"/>
</dbReference>
<keyword evidence="3" id="KW-0540">Nuclease</keyword>
<keyword evidence="3" id="KW-0347">Helicase</keyword>
<dbReference type="PANTHER" id="PTHR43788">
    <property type="entry name" value="DNA2/NAM7 HELICASE FAMILY MEMBER"/>
    <property type="match status" value="1"/>
</dbReference>
<dbReference type="Pfam" id="PF21185">
    <property type="entry name" value="RecD_N"/>
    <property type="match status" value="1"/>
</dbReference>
<dbReference type="CDD" id="cd17933">
    <property type="entry name" value="DEXSc_RecD-like"/>
    <property type="match status" value="1"/>
</dbReference>
<dbReference type="NCBIfam" id="TIGR01447">
    <property type="entry name" value="recD"/>
    <property type="match status" value="1"/>
</dbReference>
<keyword evidence="3" id="KW-0238">DNA-binding</keyword>
<evidence type="ECO:0000313" key="7">
    <source>
        <dbReference type="Proteomes" id="UP000540656"/>
    </source>
</evidence>
<dbReference type="Pfam" id="PF13538">
    <property type="entry name" value="UvrD_C_2"/>
    <property type="match status" value="1"/>
</dbReference>
<dbReference type="InterPro" id="IPR027417">
    <property type="entry name" value="P-loop_NTPase"/>
</dbReference>
<dbReference type="GO" id="GO:0043139">
    <property type="term" value="F:5'-3' DNA helicase activity"/>
    <property type="evidence" value="ECO:0007669"/>
    <property type="project" value="UniProtKB-UniRule"/>
</dbReference>
<dbReference type="InterPro" id="IPR027785">
    <property type="entry name" value="UvrD-like_helicase_C"/>
</dbReference>
<dbReference type="EMBL" id="JACCAA010000001">
    <property type="protein sequence ID" value="NYG59576.1"/>
    <property type="molecule type" value="Genomic_DNA"/>
</dbReference>
<dbReference type="AlphaFoldDB" id="A0A7Y9URD4"/>
<dbReference type="GO" id="GO:0017116">
    <property type="term" value="F:single-stranded DNA helicase activity"/>
    <property type="evidence" value="ECO:0007669"/>
    <property type="project" value="TreeGrafter"/>
</dbReference>
<keyword evidence="3" id="KW-0413">Isomerase</keyword>
<gene>
    <name evidence="3" type="primary">recD</name>
    <name evidence="6" type="ORF">BJ980_002499</name>
</gene>
<dbReference type="GO" id="GO:0008854">
    <property type="term" value="F:exodeoxyribonuclease V activity"/>
    <property type="evidence" value="ECO:0007669"/>
    <property type="project" value="InterPro"/>
</dbReference>
<dbReference type="EC" id="5.6.2.3" evidence="3"/>
<keyword evidence="3" id="KW-0227">DNA damage</keyword>
<evidence type="ECO:0000256" key="1">
    <source>
        <dbReference type="ARBA" id="ARBA00022741"/>
    </source>
</evidence>
<evidence type="ECO:0000259" key="5">
    <source>
        <dbReference type="Pfam" id="PF21185"/>
    </source>
</evidence>
<organism evidence="6 7">
    <name type="scientific">Nocardioides daedukensis</name>
    <dbReference type="NCBI Taxonomy" id="634462"/>
    <lineage>
        <taxon>Bacteria</taxon>
        <taxon>Bacillati</taxon>
        <taxon>Actinomycetota</taxon>
        <taxon>Actinomycetes</taxon>
        <taxon>Propionibacteriales</taxon>
        <taxon>Nocardioidaceae</taxon>
        <taxon>Nocardioides</taxon>
    </lineage>
</organism>
<keyword evidence="7" id="KW-1185">Reference proteome</keyword>
<dbReference type="GO" id="GO:0000724">
    <property type="term" value="P:double-strand break repair via homologous recombination"/>
    <property type="evidence" value="ECO:0007669"/>
    <property type="project" value="UniProtKB-UniRule"/>
</dbReference>
<dbReference type="RefSeq" id="WP_179502610.1">
    <property type="nucleotide sequence ID" value="NZ_JACCAA010000001.1"/>
</dbReference>
<keyword evidence="3 6" id="KW-0378">Hydrolase</keyword>
<feature type="domain" description="RecBCD enzyme subunit RecD N-terminal" evidence="5">
    <location>
        <begin position="28"/>
        <end position="95"/>
    </location>
</feature>
<dbReference type="Proteomes" id="UP000540656">
    <property type="component" value="Unassembled WGS sequence"/>
</dbReference>
<keyword evidence="3" id="KW-0269">Exonuclease</keyword>
<evidence type="ECO:0000256" key="3">
    <source>
        <dbReference type="HAMAP-Rule" id="MF_01487"/>
    </source>
</evidence>
<comment type="function">
    <text evidence="3">A helicase/nuclease that prepares dsDNA breaks (DSB) for recombinational DNA repair. Binds to DSBs and unwinds DNA via a highly rapid and processive ATP-dependent bidirectional helicase activity. Unwinds dsDNA until it encounters a Chi (crossover hotspot instigator) sequence from the 3' direction. Cuts ssDNA a few nucleotides 3' to the Chi site. The properties and activities of the enzyme are changed at Chi. The Chi-altered holoenzyme produces a long 3'-ssDNA overhang and facilitates RecA-binding to the ssDNA for homologous DNA recombination and repair. Holoenzyme degrades any linearized DNA that is unable to undergo homologous recombination. In the holoenzyme this subunit has ssDNA-dependent ATPase and 5'-3' helicase activity. When added to pre-assembled RecBC greatly stimulates nuclease activity and augments holoenzyme processivity. Negatively regulates the RecA-loading ability of RecBCD.</text>
</comment>
<comment type="similarity">
    <text evidence="3">Belongs to the RecD family.</text>
</comment>
<dbReference type="PANTHER" id="PTHR43788:SF6">
    <property type="entry name" value="DNA HELICASE B"/>
    <property type="match status" value="1"/>
</dbReference>
<dbReference type="GO" id="GO:0003677">
    <property type="term" value="F:DNA binding"/>
    <property type="evidence" value="ECO:0007669"/>
    <property type="project" value="UniProtKB-UniRule"/>
</dbReference>
<name>A0A7Y9URD4_9ACTN</name>
<keyword evidence="2 3" id="KW-0067">ATP-binding</keyword>
<evidence type="ECO:0000313" key="6">
    <source>
        <dbReference type="EMBL" id="NYG59576.1"/>
    </source>
</evidence>
<dbReference type="InterPro" id="IPR049550">
    <property type="entry name" value="RecD_N"/>
</dbReference>
<dbReference type="GO" id="GO:0005524">
    <property type="term" value="F:ATP binding"/>
    <property type="evidence" value="ECO:0007669"/>
    <property type="project" value="UniProtKB-UniRule"/>
</dbReference>
<dbReference type="InterPro" id="IPR006344">
    <property type="entry name" value="RecD"/>
</dbReference>
<dbReference type="Gene3D" id="3.40.50.300">
    <property type="entry name" value="P-loop containing nucleotide triphosphate hydrolases"/>
    <property type="match status" value="3"/>
</dbReference>
<reference evidence="6 7" key="1">
    <citation type="submission" date="2020-07" db="EMBL/GenBank/DDBJ databases">
        <title>Sequencing the genomes of 1000 actinobacteria strains.</title>
        <authorList>
            <person name="Klenk H.-P."/>
        </authorList>
    </citation>
    <scope>NUCLEOTIDE SEQUENCE [LARGE SCALE GENOMIC DNA]</scope>
    <source>
        <strain evidence="6 7">DSM 23819</strain>
    </source>
</reference>
<keyword evidence="1 3" id="KW-0547">Nucleotide-binding</keyword>
<evidence type="ECO:0000259" key="4">
    <source>
        <dbReference type="Pfam" id="PF13538"/>
    </source>
</evidence>
<comment type="miscellaneous">
    <text evidence="3">In the RecBCD complex, RecB has a slow 3'-5' helicase, an exonuclease activity and loads RecA onto ssDNA, RecD has a fast 5'-3' helicase activity, while RecC stimulates the ATPase and processivity of the RecB helicase and contributes to recognition of the Chi site.</text>
</comment>
<feature type="binding site" evidence="3">
    <location>
        <begin position="177"/>
        <end position="184"/>
    </location>
    <ligand>
        <name>ATP</name>
        <dbReference type="ChEBI" id="CHEBI:30616"/>
    </ligand>
</feature>
<accession>A0A7Y9URD4</accession>
<comment type="subunit">
    <text evidence="3">Heterotrimer of RecB, RecC and RecD. All subunits contribute to DNA-binding.</text>
</comment>
<dbReference type="Pfam" id="PF13245">
    <property type="entry name" value="AAA_19"/>
    <property type="match status" value="1"/>
</dbReference>
<dbReference type="InterPro" id="IPR050534">
    <property type="entry name" value="Coronavir_polyprotein_1ab"/>
</dbReference>
<feature type="domain" description="UvrD-like helicase C-terminal" evidence="4">
    <location>
        <begin position="507"/>
        <end position="553"/>
    </location>
</feature>